<dbReference type="Proteomes" id="UP000326268">
    <property type="component" value="Unassembled WGS sequence"/>
</dbReference>
<feature type="region of interest" description="Disordered" evidence="6">
    <location>
        <begin position="696"/>
        <end position="726"/>
    </location>
</feature>
<dbReference type="CDD" id="cd00067">
    <property type="entry name" value="GAL4"/>
    <property type="match status" value="1"/>
</dbReference>
<keyword evidence="4" id="KW-0804">Transcription</keyword>
<evidence type="ECO:0000256" key="5">
    <source>
        <dbReference type="ARBA" id="ARBA00023242"/>
    </source>
</evidence>
<evidence type="ECO:0000256" key="3">
    <source>
        <dbReference type="ARBA" id="ARBA00023125"/>
    </source>
</evidence>
<evidence type="ECO:0000313" key="9">
    <source>
        <dbReference type="Proteomes" id="UP000326268"/>
    </source>
</evidence>
<feature type="compositionally biased region" description="Low complexity" evidence="6">
    <location>
        <begin position="702"/>
        <end position="715"/>
    </location>
</feature>
<gene>
    <name evidence="8" type="ORF">BDV27DRAFT_128176</name>
</gene>
<accession>A0A5N7A5E4</accession>
<dbReference type="GO" id="GO:0000981">
    <property type="term" value="F:DNA-binding transcription factor activity, RNA polymerase II-specific"/>
    <property type="evidence" value="ECO:0007669"/>
    <property type="project" value="InterPro"/>
</dbReference>
<feature type="region of interest" description="Disordered" evidence="6">
    <location>
        <begin position="91"/>
        <end position="118"/>
    </location>
</feature>
<keyword evidence="1" id="KW-0479">Metal-binding</keyword>
<dbReference type="SMART" id="SM00906">
    <property type="entry name" value="Fungal_trans"/>
    <property type="match status" value="1"/>
</dbReference>
<dbReference type="InterPro" id="IPR007219">
    <property type="entry name" value="XnlR_reg_dom"/>
</dbReference>
<dbReference type="GO" id="GO:0008270">
    <property type="term" value="F:zinc ion binding"/>
    <property type="evidence" value="ECO:0007669"/>
    <property type="project" value="InterPro"/>
</dbReference>
<feature type="domain" description="Zn(2)-C6 fungal-type" evidence="7">
    <location>
        <begin position="53"/>
        <end position="82"/>
    </location>
</feature>
<dbReference type="CDD" id="cd12148">
    <property type="entry name" value="fungal_TF_MHR"/>
    <property type="match status" value="1"/>
</dbReference>
<dbReference type="OrthoDB" id="3266505at2759"/>
<keyword evidence="3" id="KW-0238">DNA-binding</keyword>
<dbReference type="EMBL" id="ML737647">
    <property type="protein sequence ID" value="KAE8364648.1"/>
    <property type="molecule type" value="Genomic_DNA"/>
</dbReference>
<dbReference type="Pfam" id="PF04082">
    <property type="entry name" value="Fungal_trans"/>
    <property type="match status" value="1"/>
</dbReference>
<organism evidence="8 9">
    <name type="scientific">Aspergillus caelatus</name>
    <dbReference type="NCBI Taxonomy" id="61420"/>
    <lineage>
        <taxon>Eukaryota</taxon>
        <taxon>Fungi</taxon>
        <taxon>Dikarya</taxon>
        <taxon>Ascomycota</taxon>
        <taxon>Pezizomycotina</taxon>
        <taxon>Eurotiomycetes</taxon>
        <taxon>Eurotiomycetidae</taxon>
        <taxon>Eurotiales</taxon>
        <taxon>Aspergillaceae</taxon>
        <taxon>Aspergillus</taxon>
        <taxon>Aspergillus subgen. Circumdati</taxon>
    </lineage>
</organism>
<keyword evidence="9" id="KW-1185">Reference proteome</keyword>
<dbReference type="GO" id="GO:0009893">
    <property type="term" value="P:positive regulation of metabolic process"/>
    <property type="evidence" value="ECO:0007669"/>
    <property type="project" value="UniProtKB-ARBA"/>
</dbReference>
<feature type="compositionally biased region" description="Basic and acidic residues" evidence="6">
    <location>
        <begin position="17"/>
        <end position="35"/>
    </location>
</feature>
<evidence type="ECO:0000259" key="7">
    <source>
        <dbReference type="PROSITE" id="PS50048"/>
    </source>
</evidence>
<dbReference type="SMART" id="SM00066">
    <property type="entry name" value="GAL4"/>
    <property type="match status" value="1"/>
</dbReference>
<keyword evidence="2" id="KW-0805">Transcription regulation</keyword>
<dbReference type="RefSeq" id="XP_031927729.1">
    <property type="nucleotide sequence ID" value="XM_032066919.1"/>
</dbReference>
<feature type="region of interest" description="Disordered" evidence="6">
    <location>
        <begin position="1"/>
        <end position="49"/>
    </location>
</feature>
<keyword evidence="5" id="KW-0539">Nucleus</keyword>
<dbReference type="InterPro" id="IPR050987">
    <property type="entry name" value="AtrR-like"/>
</dbReference>
<sequence length="863" mass="97252">MVRQQPDRDTASQQRQQPRDHREHDDGASDSHEGLPSEPAPKRHKRGKYVSKACGQCQRRKIKCDGCIPCRPCVLNGRDCLMQTVDMRRRRTTGLTESGVPDRELANTDAGSHGQGDQLTARDLASRLSRIEHQLSLVLESVGRDKESPVDKEPVSDESTNLRETTVRRAINSDASDAVRSQVPAFSGESSINHTLDQIEGYLERTDVRYGHAERLMSCQASCTSLTAPSSPLGGSRETGEAVDIRRILNTYGIHPRKEEWDGYMHTFCDEVHILYPFLHIPSLWANYANMWNSGFSSTEHEFQRSKDYRMMVAQVWVCIALGRCTESPRISSQEGKHSAGWSIFEAATDLIVDLVGCFRACSRPTITLQTYALMVVYLFRLDANERAEKFLALAISHAHHLGFHRSKVVRRMPVFNDEMIRRLWWSLYALDRRLAIETGHPFLIQDVNVDAPHPQNLDDEWLTRHKESRKTGNELEYDIKAALSNDPTTPIPYLSATIRYSRVVGKIWEAIYGANMTDVIPSSSLLEYLDQLISRAQVEVRPEFSDSHQSEPPNLERSNPLRWLTKQQMLMRIRWLSLRLLIRKPILQQRASPQESIADILETEVTCIRIACNIIQEFKQIPQYTASAFPFLHSLVGATVVTLGLIIREPSFKAIYGNITLHAAISLENYCRKTWVSGKMIRTIRRLNQITSSVLSDSRNRASSRSALQPSSQSHTTDTNTVPQATSTTTWASSMTLPLENPTSHTSTLHGSYIPISALTNQNTTSLTTTLIHASHSIAQSTQLQHTSEAWTVTPMNLVTTDFDFEQSLTSDLIPDGHVYGWMTGTPPSEMQQDGTAYMEMGWLESLFGTDLGSNFMLPPEG</sequence>
<name>A0A5N7A5E4_9EURO</name>
<proteinExistence type="predicted"/>
<protein>
    <submittedName>
        <fullName evidence="8">Fungal-specific transcription factor domain-containing protein</fullName>
    </submittedName>
</protein>
<dbReference type="PROSITE" id="PS50048">
    <property type="entry name" value="ZN2_CY6_FUNGAL_2"/>
    <property type="match status" value="1"/>
</dbReference>
<evidence type="ECO:0000256" key="2">
    <source>
        <dbReference type="ARBA" id="ARBA00023015"/>
    </source>
</evidence>
<dbReference type="GeneID" id="43651365"/>
<dbReference type="Pfam" id="PF00172">
    <property type="entry name" value="Zn_clus"/>
    <property type="match status" value="1"/>
</dbReference>
<dbReference type="SUPFAM" id="SSF57701">
    <property type="entry name" value="Zn2/Cys6 DNA-binding domain"/>
    <property type="match status" value="1"/>
</dbReference>
<dbReference type="InterPro" id="IPR001138">
    <property type="entry name" value="Zn2Cys6_DnaBD"/>
</dbReference>
<feature type="compositionally biased region" description="Polar residues" evidence="6">
    <location>
        <begin position="716"/>
        <end position="725"/>
    </location>
</feature>
<dbReference type="InterPro" id="IPR036864">
    <property type="entry name" value="Zn2-C6_fun-type_DNA-bd_sf"/>
</dbReference>
<dbReference type="PANTHER" id="PTHR46910:SF13">
    <property type="entry name" value="SPECIFIC TRANSCRIPTION FACTOR, PUTATIVE (AFU_ORTHOLOGUE AFUA_4G06190)-RELATED"/>
    <property type="match status" value="1"/>
</dbReference>
<evidence type="ECO:0000256" key="4">
    <source>
        <dbReference type="ARBA" id="ARBA00023163"/>
    </source>
</evidence>
<dbReference type="Gene3D" id="4.10.240.10">
    <property type="entry name" value="Zn(2)-C6 fungal-type DNA-binding domain"/>
    <property type="match status" value="1"/>
</dbReference>
<dbReference type="GO" id="GO:0006351">
    <property type="term" value="P:DNA-templated transcription"/>
    <property type="evidence" value="ECO:0007669"/>
    <property type="project" value="InterPro"/>
</dbReference>
<dbReference type="AlphaFoldDB" id="A0A5N7A5E4"/>
<reference evidence="8 9" key="1">
    <citation type="submission" date="2019-04" db="EMBL/GenBank/DDBJ databases">
        <title>Friends and foes A comparative genomics studyof 23 Aspergillus species from section Flavi.</title>
        <authorList>
            <consortium name="DOE Joint Genome Institute"/>
            <person name="Kjaerbolling I."/>
            <person name="Vesth T."/>
            <person name="Frisvad J.C."/>
            <person name="Nybo J.L."/>
            <person name="Theobald S."/>
            <person name="Kildgaard S."/>
            <person name="Isbrandt T."/>
            <person name="Kuo A."/>
            <person name="Sato A."/>
            <person name="Lyhne E.K."/>
            <person name="Kogle M.E."/>
            <person name="Wiebenga A."/>
            <person name="Kun R.S."/>
            <person name="Lubbers R.J."/>
            <person name="Makela M.R."/>
            <person name="Barry K."/>
            <person name="Chovatia M."/>
            <person name="Clum A."/>
            <person name="Daum C."/>
            <person name="Haridas S."/>
            <person name="He G."/>
            <person name="LaButti K."/>
            <person name="Lipzen A."/>
            <person name="Mondo S."/>
            <person name="Riley R."/>
            <person name="Salamov A."/>
            <person name="Simmons B.A."/>
            <person name="Magnuson J.K."/>
            <person name="Henrissat B."/>
            <person name="Mortensen U.H."/>
            <person name="Larsen T.O."/>
            <person name="Devries R.P."/>
            <person name="Grigoriev I.V."/>
            <person name="Machida M."/>
            <person name="Baker S.E."/>
            <person name="Andersen M.R."/>
        </authorList>
    </citation>
    <scope>NUCLEOTIDE SEQUENCE [LARGE SCALE GENOMIC DNA]</scope>
    <source>
        <strain evidence="8 9">CBS 763.97</strain>
    </source>
</reference>
<feature type="compositionally biased region" description="Basic and acidic residues" evidence="6">
    <location>
        <begin position="1"/>
        <end position="10"/>
    </location>
</feature>
<evidence type="ECO:0000313" key="8">
    <source>
        <dbReference type="EMBL" id="KAE8364648.1"/>
    </source>
</evidence>
<evidence type="ECO:0000256" key="1">
    <source>
        <dbReference type="ARBA" id="ARBA00022723"/>
    </source>
</evidence>
<evidence type="ECO:0000256" key="6">
    <source>
        <dbReference type="SAM" id="MobiDB-lite"/>
    </source>
</evidence>
<dbReference type="GO" id="GO:0003677">
    <property type="term" value="F:DNA binding"/>
    <property type="evidence" value="ECO:0007669"/>
    <property type="project" value="UniProtKB-KW"/>
</dbReference>
<dbReference type="PANTHER" id="PTHR46910">
    <property type="entry name" value="TRANSCRIPTION FACTOR PDR1"/>
    <property type="match status" value="1"/>
</dbReference>